<dbReference type="InterPro" id="IPR037365">
    <property type="entry name" value="Slowmo/Ups"/>
</dbReference>
<evidence type="ECO:0000313" key="3">
    <source>
        <dbReference type="Proteomes" id="UP000038040"/>
    </source>
</evidence>
<dbReference type="Pfam" id="PF04707">
    <property type="entry name" value="PRELI"/>
    <property type="match status" value="1"/>
</dbReference>
<feature type="domain" description="PRELI/MSF1" evidence="1">
    <location>
        <begin position="1"/>
        <end position="171"/>
    </location>
</feature>
<dbReference type="OrthoDB" id="407630at2759"/>
<reference evidence="5" key="1">
    <citation type="submission" date="2017-02" db="UniProtKB">
        <authorList>
            <consortium name="WormBaseParasite"/>
        </authorList>
    </citation>
    <scope>IDENTIFICATION</scope>
</reference>
<sequence>MKIWSSEHVFDHPWNTVVTAAWKKYPNPMNGAVTGIDVIKQDIQKNGTLRSERILQSHFPIPTWATKLTGFSGMQYSHEVSIVDPASETMTLLTRNLNGAHFLQVDEKLVYTPDPLDRTKTILRQEAAITVILPAFTDYCEKAFLSIYQSNAEKGRKGIEWVIDQCTKEYSQLSNKVSLLGEGVQEISGNMFAAFNRSKP</sequence>
<evidence type="ECO:0000313" key="2">
    <source>
        <dbReference type="EMBL" id="VDN58298.1"/>
    </source>
</evidence>
<gene>
    <name evidence="2" type="ORF">DME_LOCUS8271</name>
</gene>
<dbReference type="STRING" id="318479.A0A0N4UB29"/>
<dbReference type="Proteomes" id="UP000274756">
    <property type="component" value="Unassembled WGS sequence"/>
</dbReference>
<dbReference type="WBParaSite" id="DME_0000438801-mRNA-1">
    <property type="protein sequence ID" value="DME_0000438801-mRNA-1"/>
    <property type="gene ID" value="DME_0000438801"/>
</dbReference>
<dbReference type="EMBL" id="UYYG01001167">
    <property type="protein sequence ID" value="VDN58298.1"/>
    <property type="molecule type" value="Genomic_DNA"/>
</dbReference>
<dbReference type="GO" id="GO:0005758">
    <property type="term" value="C:mitochondrial intermembrane space"/>
    <property type="evidence" value="ECO:0007669"/>
    <property type="project" value="InterPro"/>
</dbReference>
<name>A0A0N4UB29_DRAME</name>
<dbReference type="Proteomes" id="UP000038040">
    <property type="component" value="Unplaced"/>
</dbReference>
<dbReference type="PROSITE" id="PS50904">
    <property type="entry name" value="PRELI_MSF1"/>
    <property type="match status" value="1"/>
</dbReference>
<evidence type="ECO:0000259" key="1">
    <source>
        <dbReference type="PROSITE" id="PS50904"/>
    </source>
</evidence>
<reference evidence="2 4" key="2">
    <citation type="submission" date="2018-11" db="EMBL/GenBank/DDBJ databases">
        <authorList>
            <consortium name="Pathogen Informatics"/>
        </authorList>
    </citation>
    <scope>NUCLEOTIDE SEQUENCE [LARGE SCALE GENOMIC DNA]</scope>
</reference>
<proteinExistence type="predicted"/>
<protein>
    <submittedName>
        <fullName evidence="5">PRELI/MSF1 domain-containing protein</fullName>
    </submittedName>
</protein>
<keyword evidence="4" id="KW-1185">Reference proteome</keyword>
<accession>A0A0N4UB29</accession>
<evidence type="ECO:0000313" key="4">
    <source>
        <dbReference type="Proteomes" id="UP000274756"/>
    </source>
</evidence>
<dbReference type="AlphaFoldDB" id="A0A0N4UB29"/>
<organism evidence="3 5">
    <name type="scientific">Dracunculus medinensis</name>
    <name type="common">Guinea worm</name>
    <dbReference type="NCBI Taxonomy" id="318479"/>
    <lineage>
        <taxon>Eukaryota</taxon>
        <taxon>Metazoa</taxon>
        <taxon>Ecdysozoa</taxon>
        <taxon>Nematoda</taxon>
        <taxon>Chromadorea</taxon>
        <taxon>Rhabditida</taxon>
        <taxon>Spirurina</taxon>
        <taxon>Dracunculoidea</taxon>
        <taxon>Dracunculidae</taxon>
        <taxon>Dracunculus</taxon>
    </lineage>
</organism>
<evidence type="ECO:0000313" key="5">
    <source>
        <dbReference type="WBParaSite" id="DME_0000438801-mRNA-1"/>
    </source>
</evidence>
<dbReference type="InterPro" id="IPR006797">
    <property type="entry name" value="PRELI/MSF1_dom"/>
</dbReference>
<dbReference type="PANTHER" id="PTHR11158">
    <property type="entry name" value="MSF1/PX19 RELATED"/>
    <property type="match status" value="1"/>
</dbReference>